<name>A0AAV7GK80_DENCH</name>
<comment type="caution">
    <text evidence="4">The sequence shown here is derived from an EMBL/GenBank/DDBJ whole genome shotgun (WGS) entry which is preliminary data.</text>
</comment>
<accession>A0AAV7GK80</accession>
<evidence type="ECO:0000256" key="3">
    <source>
        <dbReference type="SAM" id="SignalP"/>
    </source>
</evidence>
<dbReference type="InterPro" id="IPR046848">
    <property type="entry name" value="E_motif"/>
</dbReference>
<dbReference type="InterPro" id="IPR046960">
    <property type="entry name" value="PPR_At4g14850-like_plant"/>
</dbReference>
<dbReference type="InterPro" id="IPR011990">
    <property type="entry name" value="TPR-like_helical_dom_sf"/>
</dbReference>
<evidence type="ECO:0008006" key="6">
    <source>
        <dbReference type="Google" id="ProtNLM"/>
    </source>
</evidence>
<sequence length="204" mass="22995">MASSLLSRLLFFCSSSPSVASLPYASNLFHSITYPTLSDYNAIIRTQSSSFSASMSPFFLYIQMLAEAETLIRSMPMEPDSFVWGALLGACRMHGNVELGERIAGYLMERDPLNHAVYIVLSDIYAKVKRYEDVKRIWHFMKKMGIKKNSPGCSMIDVGGQVREFSLKGTEEELLKEINWVLDGISAALKSARHEPVETEFIFE</sequence>
<dbReference type="PANTHER" id="PTHR47926">
    <property type="entry name" value="PENTATRICOPEPTIDE REPEAT-CONTAINING PROTEIN"/>
    <property type="match status" value="1"/>
</dbReference>
<gene>
    <name evidence="4" type="ORF">IEQ34_013960</name>
</gene>
<dbReference type="GO" id="GO:0003723">
    <property type="term" value="F:RNA binding"/>
    <property type="evidence" value="ECO:0007669"/>
    <property type="project" value="InterPro"/>
</dbReference>
<dbReference type="InterPro" id="IPR002885">
    <property type="entry name" value="PPR_rpt"/>
</dbReference>
<feature type="signal peptide" evidence="3">
    <location>
        <begin position="1"/>
        <end position="21"/>
    </location>
</feature>
<dbReference type="AlphaFoldDB" id="A0AAV7GK80"/>
<dbReference type="Proteomes" id="UP000775213">
    <property type="component" value="Unassembled WGS sequence"/>
</dbReference>
<evidence type="ECO:0000313" key="5">
    <source>
        <dbReference type="Proteomes" id="UP000775213"/>
    </source>
</evidence>
<keyword evidence="1" id="KW-0677">Repeat</keyword>
<evidence type="ECO:0000256" key="1">
    <source>
        <dbReference type="ARBA" id="ARBA00022737"/>
    </source>
</evidence>
<organism evidence="4 5">
    <name type="scientific">Dendrobium chrysotoxum</name>
    <name type="common">Orchid</name>
    <dbReference type="NCBI Taxonomy" id="161865"/>
    <lineage>
        <taxon>Eukaryota</taxon>
        <taxon>Viridiplantae</taxon>
        <taxon>Streptophyta</taxon>
        <taxon>Embryophyta</taxon>
        <taxon>Tracheophyta</taxon>
        <taxon>Spermatophyta</taxon>
        <taxon>Magnoliopsida</taxon>
        <taxon>Liliopsida</taxon>
        <taxon>Asparagales</taxon>
        <taxon>Orchidaceae</taxon>
        <taxon>Epidendroideae</taxon>
        <taxon>Malaxideae</taxon>
        <taxon>Dendrobiinae</taxon>
        <taxon>Dendrobium</taxon>
    </lineage>
</organism>
<dbReference type="Pfam" id="PF20431">
    <property type="entry name" value="E_motif"/>
    <property type="match status" value="1"/>
</dbReference>
<keyword evidence="3" id="KW-0732">Signal</keyword>
<dbReference type="PROSITE" id="PS51375">
    <property type="entry name" value="PPR"/>
    <property type="match status" value="1"/>
</dbReference>
<evidence type="ECO:0000313" key="4">
    <source>
        <dbReference type="EMBL" id="KAH0456053.1"/>
    </source>
</evidence>
<dbReference type="EMBL" id="JAGFBR010000013">
    <property type="protein sequence ID" value="KAH0456053.1"/>
    <property type="molecule type" value="Genomic_DNA"/>
</dbReference>
<dbReference type="Gene3D" id="1.25.40.10">
    <property type="entry name" value="Tetratricopeptide repeat domain"/>
    <property type="match status" value="1"/>
</dbReference>
<feature type="repeat" description="PPR" evidence="2">
    <location>
        <begin position="114"/>
        <end position="148"/>
    </location>
</feature>
<dbReference type="GO" id="GO:0009451">
    <property type="term" value="P:RNA modification"/>
    <property type="evidence" value="ECO:0007669"/>
    <property type="project" value="InterPro"/>
</dbReference>
<proteinExistence type="predicted"/>
<keyword evidence="5" id="KW-1185">Reference proteome</keyword>
<dbReference type="PANTHER" id="PTHR47926:SF401">
    <property type="entry name" value="PENTATRICOPEPTIDE REPEAT-CONTAINING PROTEIN"/>
    <property type="match status" value="1"/>
</dbReference>
<evidence type="ECO:0000256" key="2">
    <source>
        <dbReference type="PROSITE-ProRule" id="PRU00708"/>
    </source>
</evidence>
<reference evidence="4 5" key="1">
    <citation type="journal article" date="2021" name="Hortic Res">
        <title>Chromosome-scale assembly of the Dendrobium chrysotoxum genome enhances the understanding of orchid evolution.</title>
        <authorList>
            <person name="Zhang Y."/>
            <person name="Zhang G.Q."/>
            <person name="Zhang D."/>
            <person name="Liu X.D."/>
            <person name="Xu X.Y."/>
            <person name="Sun W.H."/>
            <person name="Yu X."/>
            <person name="Zhu X."/>
            <person name="Wang Z.W."/>
            <person name="Zhao X."/>
            <person name="Zhong W.Y."/>
            <person name="Chen H."/>
            <person name="Yin W.L."/>
            <person name="Huang T."/>
            <person name="Niu S.C."/>
            <person name="Liu Z.J."/>
        </authorList>
    </citation>
    <scope>NUCLEOTIDE SEQUENCE [LARGE SCALE GENOMIC DNA]</scope>
    <source>
        <strain evidence="4">Lindl</strain>
    </source>
</reference>
<feature type="chain" id="PRO_5043787269" description="Pentatricopeptide repeat-containing protein" evidence="3">
    <location>
        <begin position="22"/>
        <end position="204"/>
    </location>
</feature>
<protein>
    <recommendedName>
        <fullName evidence="6">Pentatricopeptide repeat-containing protein</fullName>
    </recommendedName>
</protein>